<proteinExistence type="predicted"/>
<keyword evidence="1" id="KW-0472">Membrane</keyword>
<feature type="transmembrane region" description="Helical" evidence="1">
    <location>
        <begin position="168"/>
        <end position="185"/>
    </location>
</feature>
<dbReference type="InterPro" id="IPR011990">
    <property type="entry name" value="TPR-like_helical_dom_sf"/>
</dbReference>
<dbReference type="EMBL" id="QNBD01000156">
    <property type="protein sequence ID" value="RKX70038.1"/>
    <property type="molecule type" value="Genomic_DNA"/>
</dbReference>
<dbReference type="AlphaFoldDB" id="A0A660SGX1"/>
<evidence type="ECO:0008006" key="4">
    <source>
        <dbReference type="Google" id="ProtNLM"/>
    </source>
</evidence>
<reference evidence="2 3" key="1">
    <citation type="submission" date="2018-06" db="EMBL/GenBank/DDBJ databases">
        <title>Extensive metabolic versatility and redundancy in microbially diverse, dynamic hydrothermal sediments.</title>
        <authorList>
            <person name="Dombrowski N."/>
            <person name="Teske A."/>
            <person name="Baker B.J."/>
        </authorList>
    </citation>
    <scope>NUCLEOTIDE SEQUENCE [LARGE SCALE GENOMIC DNA]</scope>
    <source>
        <strain evidence="2">B10_G13</strain>
    </source>
</reference>
<dbReference type="Proteomes" id="UP000271125">
    <property type="component" value="Unassembled WGS sequence"/>
</dbReference>
<name>A0A660SGX1_UNCT6</name>
<organism evidence="2 3">
    <name type="scientific">candidate division TA06 bacterium</name>
    <dbReference type="NCBI Taxonomy" id="2250710"/>
    <lineage>
        <taxon>Bacteria</taxon>
        <taxon>Bacteria division TA06</taxon>
    </lineage>
</organism>
<gene>
    <name evidence="2" type="ORF">DRP43_03790</name>
</gene>
<keyword evidence="1" id="KW-1133">Transmembrane helix</keyword>
<protein>
    <recommendedName>
        <fullName evidence="4">TM2 domain-containing protein</fullName>
    </recommendedName>
</protein>
<evidence type="ECO:0000256" key="1">
    <source>
        <dbReference type="SAM" id="Phobius"/>
    </source>
</evidence>
<evidence type="ECO:0000313" key="3">
    <source>
        <dbReference type="Proteomes" id="UP000271125"/>
    </source>
</evidence>
<dbReference type="SUPFAM" id="SSF48452">
    <property type="entry name" value="TPR-like"/>
    <property type="match status" value="1"/>
</dbReference>
<feature type="transmembrane region" description="Helical" evidence="1">
    <location>
        <begin position="191"/>
        <end position="210"/>
    </location>
</feature>
<comment type="caution">
    <text evidence="2">The sequence shown here is derived from an EMBL/GenBank/DDBJ whole genome shotgun (WGS) entry which is preliminary data.</text>
</comment>
<keyword evidence="1" id="KW-0812">Transmembrane</keyword>
<evidence type="ECO:0000313" key="2">
    <source>
        <dbReference type="EMBL" id="RKX70038.1"/>
    </source>
</evidence>
<accession>A0A660SGX1</accession>
<sequence length="240" mass="27789">MNKILIFLIITPICCFSNVLDNTFAHYLENEGEIESSIIEYKRLLIDSSQIYNTDSIYIKVSRLNMRIGNYKDALYELNKLENNNKINNLKGISYMMLGDMERARNDYFKNDTLIGISYILENRFNKAGKYIDISNPPKLKNPYLGLALSMIVPGMGRVYAGRTFDGIYSFMLVGSSALSSYLYFRDNNRVFGYTYGVISALLYMGNLYGSYKACEIYNNYSIDVYKNNEIIKLKFSKWF</sequence>